<gene>
    <name evidence="1" type="ORF">ACFSAG_14160</name>
</gene>
<accession>A0ABW4MGG6</accession>
<protein>
    <submittedName>
        <fullName evidence="1">Uncharacterized protein</fullName>
    </submittedName>
</protein>
<dbReference type="Proteomes" id="UP001597215">
    <property type="component" value="Unassembled WGS sequence"/>
</dbReference>
<proteinExistence type="predicted"/>
<sequence length="84" mass="9405">MHRINRDMLRVELAVTLKTALTRHKELLRAKRLPHESDALSDALAVAILDLVDCDSRAVVQTETYGYSAHGPRQGKWGIDEPSP</sequence>
<reference evidence="2" key="1">
    <citation type="journal article" date="2019" name="Int. J. Syst. Evol. Microbiol.">
        <title>The Global Catalogue of Microorganisms (GCM) 10K type strain sequencing project: providing services to taxonomists for standard genome sequencing and annotation.</title>
        <authorList>
            <consortium name="The Broad Institute Genomics Platform"/>
            <consortium name="The Broad Institute Genome Sequencing Center for Infectious Disease"/>
            <person name="Wu L."/>
            <person name="Ma J."/>
        </authorList>
    </citation>
    <scope>NUCLEOTIDE SEQUENCE [LARGE SCALE GENOMIC DNA]</scope>
    <source>
        <strain evidence="2">CGMCC 1.12449</strain>
    </source>
</reference>
<evidence type="ECO:0000313" key="1">
    <source>
        <dbReference type="EMBL" id="MFD1767987.1"/>
    </source>
</evidence>
<name>A0ABW4MGG6_9SPHN</name>
<dbReference type="RefSeq" id="WP_381516104.1">
    <property type="nucleotide sequence ID" value="NZ_JBHUEL010000011.1"/>
</dbReference>
<comment type="caution">
    <text evidence="1">The sequence shown here is derived from an EMBL/GenBank/DDBJ whole genome shotgun (WGS) entry which is preliminary data.</text>
</comment>
<evidence type="ECO:0000313" key="2">
    <source>
        <dbReference type="Proteomes" id="UP001597215"/>
    </source>
</evidence>
<keyword evidence="2" id="KW-1185">Reference proteome</keyword>
<dbReference type="EMBL" id="JBHUEL010000011">
    <property type="protein sequence ID" value="MFD1767987.1"/>
    <property type="molecule type" value="Genomic_DNA"/>
</dbReference>
<organism evidence="1 2">
    <name type="scientific">Sphingorhabdus buctiana</name>
    <dbReference type="NCBI Taxonomy" id="1508805"/>
    <lineage>
        <taxon>Bacteria</taxon>
        <taxon>Pseudomonadati</taxon>
        <taxon>Pseudomonadota</taxon>
        <taxon>Alphaproteobacteria</taxon>
        <taxon>Sphingomonadales</taxon>
        <taxon>Sphingomonadaceae</taxon>
        <taxon>Sphingorhabdus</taxon>
    </lineage>
</organism>